<evidence type="ECO:0000256" key="1">
    <source>
        <dbReference type="SAM" id="MobiDB-lite"/>
    </source>
</evidence>
<feature type="region of interest" description="Disordered" evidence="1">
    <location>
        <begin position="119"/>
        <end position="144"/>
    </location>
</feature>
<keyword evidence="4" id="KW-1185">Reference proteome</keyword>
<keyword evidence="2" id="KW-1133">Transmembrane helix</keyword>
<evidence type="ECO:0000313" key="4">
    <source>
        <dbReference type="Proteomes" id="UP000450000"/>
    </source>
</evidence>
<accession>A0A6N7KWX5</accession>
<name>A0A6N7KWX5_9ACTN</name>
<proteinExistence type="predicted"/>
<evidence type="ECO:0000313" key="3">
    <source>
        <dbReference type="EMBL" id="MQS14504.1"/>
    </source>
</evidence>
<protein>
    <submittedName>
        <fullName evidence="3">Uncharacterized protein</fullName>
    </submittedName>
</protein>
<feature type="compositionally biased region" description="Basic and acidic residues" evidence="1">
    <location>
        <begin position="119"/>
        <end position="136"/>
    </location>
</feature>
<feature type="transmembrane region" description="Helical" evidence="2">
    <location>
        <begin position="97"/>
        <end position="114"/>
    </location>
</feature>
<dbReference type="Proteomes" id="UP000450000">
    <property type="component" value="Unassembled WGS sequence"/>
</dbReference>
<feature type="region of interest" description="Disordered" evidence="1">
    <location>
        <begin position="210"/>
        <end position="276"/>
    </location>
</feature>
<sequence length="276" mass="29773">MRYLEGVSVAAFARGNRRMLAPLKTRHADAKASHAEALAAWKERRAKITEVKDPEQRSAALEALKGERPTHPLLVATGCTVVASVVVWPMLHGHHAAIIAGGLTLWVLAALVLGNTDQRAEPAKGTPPKEDGHPEATEATGEPEAVDEQAEFLTLLHRLMPGATPGRDDRIHLVQIAHEWADNGADTAPVRALLADLGIPITDCRVPGRGPSKGVYLRDVPPLPDPSRVPHPGVVAGPDQQQQQQQRSAATAEKGFWTKAHPDQPNRTIIQWENAS</sequence>
<reference evidence="3 4" key="1">
    <citation type="submission" date="2019-09" db="EMBL/GenBank/DDBJ databases">
        <title>Genome Sequences of Streptomyces kaniharaensis ATCC 21070.</title>
        <authorList>
            <person name="Zhu W."/>
            <person name="De Crecy-Lagard V."/>
            <person name="Richards N.G."/>
        </authorList>
    </citation>
    <scope>NUCLEOTIDE SEQUENCE [LARGE SCALE GENOMIC DNA]</scope>
    <source>
        <strain evidence="3 4">SF-557</strain>
    </source>
</reference>
<keyword evidence="2" id="KW-0472">Membrane</keyword>
<dbReference type="RefSeq" id="WP_153463310.1">
    <property type="nucleotide sequence ID" value="NZ_WBOF01000001.1"/>
</dbReference>
<feature type="transmembrane region" description="Helical" evidence="2">
    <location>
        <begin position="73"/>
        <end position="91"/>
    </location>
</feature>
<dbReference type="AlphaFoldDB" id="A0A6N7KWX5"/>
<keyword evidence="2" id="KW-0812">Transmembrane</keyword>
<evidence type="ECO:0000256" key="2">
    <source>
        <dbReference type="SAM" id="Phobius"/>
    </source>
</evidence>
<feature type="compositionally biased region" description="Polar residues" evidence="1">
    <location>
        <begin position="265"/>
        <end position="276"/>
    </location>
</feature>
<dbReference type="EMBL" id="WBOF01000001">
    <property type="protein sequence ID" value="MQS14504.1"/>
    <property type="molecule type" value="Genomic_DNA"/>
</dbReference>
<comment type="caution">
    <text evidence="3">The sequence shown here is derived from an EMBL/GenBank/DDBJ whole genome shotgun (WGS) entry which is preliminary data.</text>
</comment>
<gene>
    <name evidence="3" type="ORF">F7Q99_20100</name>
</gene>
<organism evidence="3 4">
    <name type="scientific">Streptomyces kaniharaensis</name>
    <dbReference type="NCBI Taxonomy" id="212423"/>
    <lineage>
        <taxon>Bacteria</taxon>
        <taxon>Bacillati</taxon>
        <taxon>Actinomycetota</taxon>
        <taxon>Actinomycetes</taxon>
        <taxon>Kitasatosporales</taxon>
        <taxon>Streptomycetaceae</taxon>
        <taxon>Streptomyces</taxon>
    </lineage>
</organism>
<dbReference type="OrthoDB" id="4345460at2"/>